<dbReference type="AlphaFoldDB" id="A0A1B7VPL0"/>
<proteinExistence type="predicted"/>
<dbReference type="EMBL" id="LJOY01000062">
    <property type="protein sequence ID" value="OBQ22439.1"/>
    <property type="molecule type" value="Genomic_DNA"/>
</dbReference>
<keyword evidence="1" id="KW-0812">Transmembrane</keyword>
<evidence type="ECO:0000313" key="2">
    <source>
        <dbReference type="EMBL" id="OBQ22439.1"/>
    </source>
</evidence>
<keyword evidence="1" id="KW-1133">Transmembrane helix</keyword>
<gene>
    <name evidence="2" type="ORF">AN481_15615</name>
</gene>
<reference evidence="2 3" key="1">
    <citation type="submission" date="2015-09" db="EMBL/GenBank/DDBJ databases">
        <title>Whole genome shotgun sequence assembly of Aphanizomenon flos-aquae UKL13.</title>
        <authorList>
            <person name="Driscoll C."/>
        </authorList>
    </citation>
    <scope>NUCLEOTIDE SEQUENCE [LARGE SCALE GENOMIC DNA]</scope>
    <source>
        <strain evidence="2">MDT13</strain>
    </source>
</reference>
<comment type="caution">
    <text evidence="2">The sequence shown here is derived from an EMBL/GenBank/DDBJ whole genome shotgun (WGS) entry which is preliminary data.</text>
</comment>
<dbReference type="Proteomes" id="UP000092382">
    <property type="component" value="Unassembled WGS sequence"/>
</dbReference>
<evidence type="ECO:0000313" key="3">
    <source>
        <dbReference type="Proteomes" id="UP000092382"/>
    </source>
</evidence>
<keyword evidence="1" id="KW-0472">Membrane</keyword>
<organism evidence="2 3">
    <name type="scientific">Aphanizomenon flos-aquae LD13</name>
    <dbReference type="NCBI Taxonomy" id="1710894"/>
    <lineage>
        <taxon>Bacteria</taxon>
        <taxon>Bacillati</taxon>
        <taxon>Cyanobacteriota</taxon>
        <taxon>Cyanophyceae</taxon>
        <taxon>Nostocales</taxon>
        <taxon>Aphanizomenonaceae</taxon>
        <taxon>Aphanizomenon</taxon>
    </lineage>
</organism>
<name>A0A1B7VPL0_APHFL</name>
<feature type="transmembrane region" description="Helical" evidence="1">
    <location>
        <begin position="80"/>
        <end position="97"/>
    </location>
</feature>
<sequence>MNKKLSCPVCDRQEIVESICPNCETDLSPLRMLEELPEVDKTNSLESVIIPVLPDLEPTIFENREEHRESESSSISNQQVLLFIVSFFIFFVLSNIFK</sequence>
<evidence type="ECO:0000256" key="1">
    <source>
        <dbReference type="SAM" id="Phobius"/>
    </source>
</evidence>
<dbReference type="STRING" id="1803587.GCA_001593825_03482"/>
<dbReference type="PATRIC" id="fig|1710894.3.peg.1696"/>
<accession>A0A1B7VPL0</accession>
<protein>
    <submittedName>
        <fullName evidence="2">Uncharacterized protein</fullName>
    </submittedName>
</protein>